<evidence type="ECO:0000256" key="1">
    <source>
        <dbReference type="ARBA" id="ARBA00004389"/>
    </source>
</evidence>
<keyword evidence="4 10" id="KW-0337">GPI-anchor biosynthesis</keyword>
<comment type="function">
    <text evidence="10">Required for proper folding and/or the stability of a subset of proteins in the endoplasmic reticulum. Component of glycosylphosphatidylinositol-mannosyltransferase 1 which transfers the first of the 4 mannoses in the GPI-anchor precursors during GPI-anchor biosynthesis. Probably acts by stabilizing the mannosyltransferase GPI14.</text>
</comment>
<evidence type="ECO:0000256" key="9">
    <source>
        <dbReference type="ARBA" id="ARBA00023180"/>
    </source>
</evidence>
<evidence type="ECO:0000256" key="3">
    <source>
        <dbReference type="ARBA" id="ARBA00010345"/>
    </source>
</evidence>
<evidence type="ECO:0000256" key="4">
    <source>
        <dbReference type="ARBA" id="ARBA00022502"/>
    </source>
</evidence>
<evidence type="ECO:0000256" key="2">
    <source>
        <dbReference type="ARBA" id="ARBA00004687"/>
    </source>
</evidence>
<evidence type="ECO:0000313" key="12">
    <source>
        <dbReference type="Proteomes" id="UP000467700"/>
    </source>
</evidence>
<comment type="similarity">
    <text evidence="3 10">Belongs to the PIGX family.</text>
</comment>
<comment type="caution">
    <text evidence="11">The sequence shown here is derived from an EMBL/GenBank/DDBJ whole genome shotgun (WGS) entry which is preliminary data.</text>
</comment>
<keyword evidence="7" id="KW-1133">Transmembrane helix</keyword>
<dbReference type="AlphaFoldDB" id="A0A8S0X4W8"/>
<name>A0A8S0X4W8_CYCAE</name>
<accession>A0A8S0X4W8</accession>
<evidence type="ECO:0000256" key="6">
    <source>
        <dbReference type="ARBA" id="ARBA00022824"/>
    </source>
</evidence>
<keyword evidence="5" id="KW-0812">Transmembrane</keyword>
<dbReference type="SMART" id="SM00780">
    <property type="entry name" value="PIG-X"/>
    <property type="match status" value="1"/>
</dbReference>
<evidence type="ECO:0000256" key="8">
    <source>
        <dbReference type="ARBA" id="ARBA00023136"/>
    </source>
</evidence>
<dbReference type="GO" id="GO:0005789">
    <property type="term" value="C:endoplasmic reticulum membrane"/>
    <property type="evidence" value="ECO:0007669"/>
    <property type="project" value="UniProtKB-SubCell"/>
</dbReference>
<organism evidence="11 12">
    <name type="scientific">Cyclocybe aegerita</name>
    <name type="common">Black poplar mushroom</name>
    <name type="synonym">Agrocybe aegerita</name>
    <dbReference type="NCBI Taxonomy" id="1973307"/>
    <lineage>
        <taxon>Eukaryota</taxon>
        <taxon>Fungi</taxon>
        <taxon>Dikarya</taxon>
        <taxon>Basidiomycota</taxon>
        <taxon>Agaricomycotina</taxon>
        <taxon>Agaricomycetes</taxon>
        <taxon>Agaricomycetidae</taxon>
        <taxon>Agaricales</taxon>
        <taxon>Agaricineae</taxon>
        <taxon>Bolbitiaceae</taxon>
        <taxon>Cyclocybe</taxon>
    </lineage>
</organism>
<comment type="pathway">
    <text evidence="2 10">Glycolipid biosynthesis; glycosylphosphatidylinositol-anchor biosynthesis.</text>
</comment>
<dbReference type="PANTHER" id="PTHR28650:SF1">
    <property type="entry name" value="PHOSPHATIDYLINOSITOL-GLYCAN BIOSYNTHESIS CLASS X PROTEIN"/>
    <property type="match status" value="1"/>
</dbReference>
<dbReference type="InterPro" id="IPR013233">
    <property type="entry name" value="PIG-X/PBN1"/>
</dbReference>
<keyword evidence="6 10" id="KW-0256">Endoplasmic reticulum</keyword>
<keyword evidence="12" id="KW-1185">Reference proteome</keyword>
<gene>
    <name evidence="11" type="ORF">AAE3_LOCUS9516</name>
</gene>
<dbReference type="PANTHER" id="PTHR28650">
    <property type="entry name" value="PHOSPHATIDYLINOSITOL-GLYCAN BIOSYNTHESIS CLASS X PROTEIN"/>
    <property type="match status" value="1"/>
</dbReference>
<sequence>MAYLTSRVHSPQGFHPTFTTSIHSPLQLLVSGHNLTSSCTLHLLYTLPPGIFVDRHELALRHNQYTFIHWGSRDLERPVGAVEASEVLISVPEPGGVELEKDDGQGEVEVRVEVPMHLRYGRPRKKDQVEGREERERGGKPYQEICVDWPMAFLSCPRCSDTDCLSSQVTPPSPTTIPLHVLSSLTNQSTHTLIPINPHPSFNVTFNHRNHTCIALLLPVGDASDLALVEILTTLTMLACFFKRKLTERLRVYD</sequence>
<evidence type="ECO:0000256" key="7">
    <source>
        <dbReference type="ARBA" id="ARBA00022989"/>
    </source>
</evidence>
<keyword evidence="8" id="KW-0472">Membrane</keyword>
<proteinExistence type="inferred from homology"/>
<dbReference type="Pfam" id="PF08320">
    <property type="entry name" value="PIG-X"/>
    <property type="match status" value="1"/>
</dbReference>
<dbReference type="InterPro" id="IPR040039">
    <property type="entry name" value="PIGX"/>
</dbReference>
<keyword evidence="9" id="KW-0325">Glycoprotein</keyword>
<protein>
    <recommendedName>
        <fullName evidence="10">Protein PBN1</fullName>
    </recommendedName>
</protein>
<dbReference type="Proteomes" id="UP000467700">
    <property type="component" value="Unassembled WGS sequence"/>
</dbReference>
<dbReference type="GO" id="GO:0006506">
    <property type="term" value="P:GPI anchor biosynthetic process"/>
    <property type="evidence" value="ECO:0007669"/>
    <property type="project" value="UniProtKB-KW"/>
</dbReference>
<evidence type="ECO:0000256" key="5">
    <source>
        <dbReference type="ARBA" id="ARBA00022692"/>
    </source>
</evidence>
<evidence type="ECO:0000256" key="10">
    <source>
        <dbReference type="RuleBase" id="RU366056"/>
    </source>
</evidence>
<comment type="subcellular location">
    <subcellularLocation>
        <location evidence="1 10">Endoplasmic reticulum membrane</location>
        <topology evidence="1 10">Single-pass membrane protein</topology>
    </subcellularLocation>
</comment>
<dbReference type="OrthoDB" id="5546453at2759"/>
<evidence type="ECO:0000313" key="11">
    <source>
        <dbReference type="EMBL" id="CAA7267242.1"/>
    </source>
</evidence>
<dbReference type="EMBL" id="CACVBS010000058">
    <property type="protein sequence ID" value="CAA7267242.1"/>
    <property type="molecule type" value="Genomic_DNA"/>
</dbReference>
<reference evidence="11 12" key="1">
    <citation type="submission" date="2020-01" db="EMBL/GenBank/DDBJ databases">
        <authorList>
            <person name="Gupta K D."/>
        </authorList>
    </citation>
    <scope>NUCLEOTIDE SEQUENCE [LARGE SCALE GENOMIC DNA]</scope>
</reference>